<keyword evidence="1" id="KW-0472">Membrane</keyword>
<sequence length="129" mass="14386">MSEVLVIAIIFGTLFGVTYMAFTTRHKERMALIEQGINPLGIKQKAQPQITYWSLKVGCFLIGISSGMLVSMFLDFIGFNMFVGEAPLGYFAMIMLNGGASLIAYYRIVAKRQKEAEKLMGMDDLDLDL</sequence>
<reference evidence="4" key="1">
    <citation type="journal article" date="2019" name="Int. J. Syst. Evol. Microbiol.">
        <title>The Global Catalogue of Microorganisms (GCM) 10K type strain sequencing project: providing services to taxonomists for standard genome sequencing and annotation.</title>
        <authorList>
            <consortium name="The Broad Institute Genomics Platform"/>
            <consortium name="The Broad Institute Genome Sequencing Center for Infectious Disease"/>
            <person name="Wu L."/>
            <person name="Ma J."/>
        </authorList>
    </citation>
    <scope>NUCLEOTIDE SEQUENCE [LARGE SCALE GENOMIC DNA]</scope>
    <source>
        <strain evidence="4">JCM 18326</strain>
    </source>
</reference>
<keyword evidence="1" id="KW-0812">Transmembrane</keyword>
<feature type="transmembrane region" description="Helical" evidence="1">
    <location>
        <begin position="57"/>
        <end position="82"/>
    </location>
</feature>
<name>A0ABP9DR98_9BACT</name>
<protein>
    <recommendedName>
        <fullName evidence="2">DUF6249 domain-containing protein</fullName>
    </recommendedName>
</protein>
<dbReference type="Proteomes" id="UP001500298">
    <property type="component" value="Unassembled WGS sequence"/>
</dbReference>
<comment type="caution">
    <text evidence="3">The sequence shown here is derived from an EMBL/GenBank/DDBJ whole genome shotgun (WGS) entry which is preliminary data.</text>
</comment>
<feature type="transmembrane region" description="Helical" evidence="1">
    <location>
        <begin position="6"/>
        <end position="22"/>
    </location>
</feature>
<dbReference type="InterPro" id="IPR046216">
    <property type="entry name" value="DUF6249"/>
</dbReference>
<feature type="domain" description="DUF6249" evidence="2">
    <location>
        <begin position="5"/>
        <end position="108"/>
    </location>
</feature>
<keyword evidence="1" id="KW-1133">Transmembrane helix</keyword>
<gene>
    <name evidence="3" type="ORF">GCM10023331_38690</name>
</gene>
<proteinExistence type="predicted"/>
<evidence type="ECO:0000259" key="2">
    <source>
        <dbReference type="Pfam" id="PF19762"/>
    </source>
</evidence>
<dbReference type="Pfam" id="PF19762">
    <property type="entry name" value="DUF6249"/>
    <property type="match status" value="1"/>
</dbReference>
<organism evidence="3 4">
    <name type="scientific">Algivirga pacifica</name>
    <dbReference type="NCBI Taxonomy" id="1162670"/>
    <lineage>
        <taxon>Bacteria</taxon>
        <taxon>Pseudomonadati</taxon>
        <taxon>Bacteroidota</taxon>
        <taxon>Cytophagia</taxon>
        <taxon>Cytophagales</taxon>
        <taxon>Flammeovirgaceae</taxon>
        <taxon>Algivirga</taxon>
    </lineage>
</organism>
<dbReference type="RefSeq" id="WP_345374849.1">
    <property type="nucleotide sequence ID" value="NZ_BAABJX010000064.1"/>
</dbReference>
<evidence type="ECO:0000256" key="1">
    <source>
        <dbReference type="SAM" id="Phobius"/>
    </source>
</evidence>
<dbReference type="EMBL" id="BAABJX010000064">
    <property type="protein sequence ID" value="GAA4850315.1"/>
    <property type="molecule type" value="Genomic_DNA"/>
</dbReference>
<evidence type="ECO:0000313" key="4">
    <source>
        <dbReference type="Proteomes" id="UP001500298"/>
    </source>
</evidence>
<keyword evidence="4" id="KW-1185">Reference proteome</keyword>
<feature type="transmembrane region" description="Helical" evidence="1">
    <location>
        <begin position="88"/>
        <end position="108"/>
    </location>
</feature>
<evidence type="ECO:0000313" key="3">
    <source>
        <dbReference type="EMBL" id="GAA4850315.1"/>
    </source>
</evidence>
<accession>A0ABP9DR98</accession>